<dbReference type="AlphaFoldDB" id="A0A3L8PV35"/>
<evidence type="ECO:0000256" key="3">
    <source>
        <dbReference type="ARBA" id="ARBA00022989"/>
    </source>
</evidence>
<dbReference type="InterPro" id="IPR028055">
    <property type="entry name" value="YidC/Oxa/ALB_C"/>
</dbReference>
<protein>
    <submittedName>
        <fullName evidence="8">Membrane protein insertase YidC</fullName>
    </submittedName>
</protein>
<keyword evidence="4 6" id="KW-0472">Membrane</keyword>
<evidence type="ECO:0000256" key="4">
    <source>
        <dbReference type="ARBA" id="ARBA00023136"/>
    </source>
</evidence>
<evidence type="ECO:0000256" key="6">
    <source>
        <dbReference type="SAM" id="Phobius"/>
    </source>
</evidence>
<dbReference type="Proteomes" id="UP000281474">
    <property type="component" value="Unassembled WGS sequence"/>
</dbReference>
<evidence type="ECO:0000313" key="9">
    <source>
        <dbReference type="Proteomes" id="UP000281474"/>
    </source>
</evidence>
<organism evidence="8 9">
    <name type="scientific">Parashewanella curva</name>
    <dbReference type="NCBI Taxonomy" id="2338552"/>
    <lineage>
        <taxon>Bacteria</taxon>
        <taxon>Pseudomonadati</taxon>
        <taxon>Pseudomonadota</taxon>
        <taxon>Gammaproteobacteria</taxon>
        <taxon>Alteromonadales</taxon>
        <taxon>Shewanellaceae</taxon>
        <taxon>Parashewanella</taxon>
    </lineage>
</organism>
<feature type="transmembrane region" description="Helical" evidence="6">
    <location>
        <begin position="95"/>
        <end position="112"/>
    </location>
</feature>
<dbReference type="NCBIfam" id="TIGR03592">
    <property type="entry name" value="yidC_oxa1_cterm"/>
    <property type="match status" value="1"/>
</dbReference>
<accession>A0A3L8PV35</accession>
<dbReference type="EMBL" id="QZEI01000039">
    <property type="protein sequence ID" value="RLV59275.1"/>
    <property type="molecule type" value="Genomic_DNA"/>
</dbReference>
<keyword evidence="2 5" id="KW-0812">Transmembrane</keyword>
<comment type="similarity">
    <text evidence="5">Belongs to the OXA1/ALB3/YidC family.</text>
</comment>
<dbReference type="Pfam" id="PF02096">
    <property type="entry name" value="60KD_IMP"/>
    <property type="match status" value="1"/>
</dbReference>
<feature type="transmembrane region" description="Helical" evidence="6">
    <location>
        <begin position="20"/>
        <end position="43"/>
    </location>
</feature>
<sequence length="208" mass="22762">MDWLFQSAFNFIQSEFTLSSGIAVIVCTLAVRLILLPLGFASLKQTFANSQKMAQIKPEIEQLKDKYQTDPVKQSQCLMELYKANGISVMNKSNLINMVIQGVVGIFMFQVINGALLSGRFAWISDIAKSDVLLSVGIAFVTGLSMYFMPSTAESVNYLMMAIISVVCLISLLNVSSAVGLYWGTTSVVSLLQSMAAKFIFKNKPAIA</sequence>
<keyword evidence="9" id="KW-1185">Reference proteome</keyword>
<gene>
    <name evidence="8" type="primary">yidC</name>
    <name evidence="8" type="ORF">D5018_13075</name>
</gene>
<dbReference type="GO" id="GO:0005886">
    <property type="term" value="C:plasma membrane"/>
    <property type="evidence" value="ECO:0007669"/>
    <property type="project" value="TreeGrafter"/>
</dbReference>
<dbReference type="GO" id="GO:0032977">
    <property type="term" value="F:membrane insertase activity"/>
    <property type="evidence" value="ECO:0007669"/>
    <property type="project" value="InterPro"/>
</dbReference>
<comment type="caution">
    <text evidence="8">The sequence shown here is derived from an EMBL/GenBank/DDBJ whole genome shotgun (WGS) entry which is preliminary data.</text>
</comment>
<evidence type="ECO:0000256" key="5">
    <source>
        <dbReference type="RuleBase" id="RU003945"/>
    </source>
</evidence>
<feature type="domain" description="Membrane insertase YidC/Oxa/ALB C-terminal" evidence="7">
    <location>
        <begin position="21"/>
        <end position="196"/>
    </location>
</feature>
<evidence type="ECO:0000313" key="8">
    <source>
        <dbReference type="EMBL" id="RLV59275.1"/>
    </source>
</evidence>
<dbReference type="RefSeq" id="WP_121839444.1">
    <property type="nucleotide sequence ID" value="NZ_ML014788.1"/>
</dbReference>
<dbReference type="PANTHER" id="PTHR12428:SF65">
    <property type="entry name" value="CYTOCHROME C OXIDASE ASSEMBLY PROTEIN COX18, MITOCHONDRIAL"/>
    <property type="match status" value="1"/>
</dbReference>
<comment type="subcellular location">
    <subcellularLocation>
        <location evidence="1 5">Membrane</location>
        <topology evidence="1 5">Multi-pass membrane protein</topology>
    </subcellularLocation>
</comment>
<name>A0A3L8PV35_9GAMM</name>
<evidence type="ECO:0000256" key="1">
    <source>
        <dbReference type="ARBA" id="ARBA00004141"/>
    </source>
</evidence>
<dbReference type="InterPro" id="IPR001708">
    <property type="entry name" value="YidC/ALB3/OXA1/COX18"/>
</dbReference>
<proteinExistence type="inferred from homology"/>
<keyword evidence="3 6" id="KW-1133">Transmembrane helix</keyword>
<feature type="transmembrane region" description="Helical" evidence="6">
    <location>
        <begin position="181"/>
        <end position="201"/>
    </location>
</feature>
<dbReference type="PANTHER" id="PTHR12428">
    <property type="entry name" value="OXA1"/>
    <property type="match status" value="1"/>
</dbReference>
<feature type="transmembrane region" description="Helical" evidence="6">
    <location>
        <begin position="132"/>
        <end position="149"/>
    </location>
</feature>
<feature type="transmembrane region" description="Helical" evidence="6">
    <location>
        <begin position="156"/>
        <end position="175"/>
    </location>
</feature>
<evidence type="ECO:0000259" key="7">
    <source>
        <dbReference type="Pfam" id="PF02096"/>
    </source>
</evidence>
<dbReference type="OrthoDB" id="9179821at2"/>
<evidence type="ECO:0000256" key="2">
    <source>
        <dbReference type="ARBA" id="ARBA00022692"/>
    </source>
</evidence>
<reference evidence="8 9" key="1">
    <citation type="submission" date="2018-09" db="EMBL/GenBank/DDBJ databases">
        <title>Phylogeny of the Shewanellaceae, and recommendation for two new genera, Pseudoshewanella and Parashewanella.</title>
        <authorList>
            <person name="Wang G."/>
        </authorList>
    </citation>
    <scope>NUCLEOTIDE SEQUENCE [LARGE SCALE GENOMIC DNA]</scope>
    <source>
        <strain evidence="8 9">C51</strain>
    </source>
</reference>
<dbReference type="GO" id="GO:0051205">
    <property type="term" value="P:protein insertion into membrane"/>
    <property type="evidence" value="ECO:0007669"/>
    <property type="project" value="TreeGrafter"/>
</dbReference>